<dbReference type="AlphaFoldDB" id="A0A4S8EYI0"/>
<evidence type="ECO:0000256" key="8">
    <source>
        <dbReference type="RuleBase" id="RU000683"/>
    </source>
</evidence>
<comment type="similarity">
    <text evidence="2 8">Belongs to the extradiol ring-cleavage dioxygenase family.</text>
</comment>
<feature type="domain" description="VOC" evidence="9">
    <location>
        <begin position="5"/>
        <end position="140"/>
    </location>
</feature>
<name>A0A4S8EYI0_9BURK</name>
<dbReference type="InterPro" id="IPR037523">
    <property type="entry name" value="VOC_core"/>
</dbReference>
<proteinExistence type="inferred from homology"/>
<dbReference type="InterPro" id="IPR050383">
    <property type="entry name" value="GlyoxalaseI/FosfomycinResist"/>
</dbReference>
<dbReference type="GO" id="GO:0008198">
    <property type="term" value="F:ferrous iron binding"/>
    <property type="evidence" value="ECO:0007669"/>
    <property type="project" value="InterPro"/>
</dbReference>
<dbReference type="CDD" id="cd06587">
    <property type="entry name" value="VOC"/>
    <property type="match status" value="1"/>
</dbReference>
<keyword evidence="6 8" id="KW-0560">Oxidoreductase</keyword>
<keyword evidence="4 8" id="KW-0058">Aromatic hydrocarbons catabolism</keyword>
<dbReference type="InterPro" id="IPR000486">
    <property type="entry name" value="Xdiol_ring_cleave_dOase_1/2"/>
</dbReference>
<dbReference type="GO" id="GO:0051213">
    <property type="term" value="F:dioxygenase activity"/>
    <property type="evidence" value="ECO:0007669"/>
    <property type="project" value="UniProtKB-KW"/>
</dbReference>
<evidence type="ECO:0000256" key="1">
    <source>
        <dbReference type="ARBA" id="ARBA00001954"/>
    </source>
</evidence>
<accession>A0A4S8EYI0</accession>
<sequence length="188" mass="21258">MLCKKLHHAAFRCRDAAETVKFYTEMLGLKFTHAMGEDHVPSTGKYSPHVHIFFEMEDGSHIAFFECPKDPGETSGRDPATPGWIQHFAFEVDSMETLLAAKQDMEAKGLKVVGVTNHDDFISSIYFFDPSGHRLELTVRTCLDPVQLRAYEEEAPKVLALWNETRDWSQRAKVFGSQTGYSRPTADA</sequence>
<keyword evidence="5 8" id="KW-0223">Dioxygenase</keyword>
<dbReference type="InterPro" id="IPR029068">
    <property type="entry name" value="Glyas_Bleomycin-R_OHBP_Dase"/>
</dbReference>
<evidence type="ECO:0000256" key="3">
    <source>
        <dbReference type="ARBA" id="ARBA00022723"/>
    </source>
</evidence>
<evidence type="ECO:0000256" key="6">
    <source>
        <dbReference type="ARBA" id="ARBA00023002"/>
    </source>
</evidence>
<dbReference type="Gene3D" id="3.10.180.10">
    <property type="entry name" value="2,3-Dihydroxybiphenyl 1,2-Dioxygenase, domain 1"/>
    <property type="match status" value="1"/>
</dbReference>
<reference evidence="10 11" key="1">
    <citation type="journal article" date="2015" name="Antonie Van Leeuwenhoek">
        <title>Lampropedia puyangensis sp. nov., isolated from symptomatic bark of Populus ? euramericana canker and emended description of Lampropedia hyalina (Ehrenberg 1832) Lee et al. 2004.</title>
        <authorList>
            <person name="Li Y."/>
            <person name="Wang T."/>
            <person name="Piao C.G."/>
            <person name="Wang L.F."/>
            <person name="Tian G.Z."/>
            <person name="Zhu T.H."/>
            <person name="Guo M.W."/>
        </authorList>
    </citation>
    <scope>NUCLEOTIDE SEQUENCE [LARGE SCALE GENOMIC DNA]</scope>
    <source>
        <strain evidence="10 11">2-bin</strain>
    </source>
</reference>
<comment type="cofactor">
    <cofactor evidence="1 8">
        <name>Fe(2+)</name>
        <dbReference type="ChEBI" id="CHEBI:29033"/>
    </cofactor>
</comment>
<evidence type="ECO:0000259" key="9">
    <source>
        <dbReference type="PROSITE" id="PS51819"/>
    </source>
</evidence>
<gene>
    <name evidence="10" type="ORF">E9531_12185</name>
</gene>
<evidence type="ECO:0000256" key="4">
    <source>
        <dbReference type="ARBA" id="ARBA00022797"/>
    </source>
</evidence>
<keyword evidence="11" id="KW-1185">Reference proteome</keyword>
<dbReference type="EMBL" id="STFG01000014">
    <property type="protein sequence ID" value="THT99330.1"/>
    <property type="molecule type" value="Genomic_DNA"/>
</dbReference>
<dbReference type="Proteomes" id="UP000308917">
    <property type="component" value="Unassembled WGS sequence"/>
</dbReference>
<dbReference type="PANTHER" id="PTHR21366">
    <property type="entry name" value="GLYOXALASE FAMILY PROTEIN"/>
    <property type="match status" value="1"/>
</dbReference>
<dbReference type="Pfam" id="PF00903">
    <property type="entry name" value="Glyoxalase"/>
    <property type="match status" value="1"/>
</dbReference>
<evidence type="ECO:0000313" key="10">
    <source>
        <dbReference type="EMBL" id="THT99330.1"/>
    </source>
</evidence>
<dbReference type="PROSITE" id="PS51819">
    <property type="entry name" value="VOC"/>
    <property type="match status" value="1"/>
</dbReference>
<evidence type="ECO:0000313" key="11">
    <source>
        <dbReference type="Proteomes" id="UP000308917"/>
    </source>
</evidence>
<dbReference type="PANTHER" id="PTHR21366:SF30">
    <property type="entry name" value="BLL2330 PROTEIN"/>
    <property type="match status" value="1"/>
</dbReference>
<dbReference type="OrthoDB" id="9804944at2"/>
<dbReference type="RefSeq" id="WP_136574044.1">
    <property type="nucleotide sequence ID" value="NZ_STFG01000014.1"/>
</dbReference>
<evidence type="ECO:0000256" key="7">
    <source>
        <dbReference type="ARBA" id="ARBA00023004"/>
    </source>
</evidence>
<dbReference type="InterPro" id="IPR004360">
    <property type="entry name" value="Glyas_Fos-R_dOase_dom"/>
</dbReference>
<keyword evidence="7 8" id="KW-0408">Iron</keyword>
<comment type="caution">
    <text evidence="10">The sequence shown here is derived from an EMBL/GenBank/DDBJ whole genome shotgun (WGS) entry which is preliminary data.</text>
</comment>
<keyword evidence="3" id="KW-0479">Metal-binding</keyword>
<dbReference type="SUPFAM" id="SSF54593">
    <property type="entry name" value="Glyoxalase/Bleomycin resistance protein/Dihydroxybiphenyl dioxygenase"/>
    <property type="match status" value="1"/>
</dbReference>
<evidence type="ECO:0000256" key="5">
    <source>
        <dbReference type="ARBA" id="ARBA00022964"/>
    </source>
</evidence>
<protein>
    <submittedName>
        <fullName evidence="10">VOC family protein</fullName>
    </submittedName>
</protein>
<organism evidence="10 11">
    <name type="scientific">Lampropedia puyangensis</name>
    <dbReference type="NCBI Taxonomy" id="1330072"/>
    <lineage>
        <taxon>Bacteria</taxon>
        <taxon>Pseudomonadati</taxon>
        <taxon>Pseudomonadota</taxon>
        <taxon>Betaproteobacteria</taxon>
        <taxon>Burkholderiales</taxon>
        <taxon>Comamonadaceae</taxon>
        <taxon>Lampropedia</taxon>
    </lineage>
</organism>
<evidence type="ECO:0000256" key="2">
    <source>
        <dbReference type="ARBA" id="ARBA00008784"/>
    </source>
</evidence>
<dbReference type="PROSITE" id="PS00082">
    <property type="entry name" value="EXTRADIOL_DIOXYGENAS"/>
    <property type="match status" value="1"/>
</dbReference>